<feature type="region of interest" description="Disordered" evidence="1">
    <location>
        <begin position="1"/>
        <end position="33"/>
    </location>
</feature>
<dbReference type="Proteomes" id="UP000006727">
    <property type="component" value="Chromosome 25"/>
</dbReference>
<evidence type="ECO:0000313" key="3">
    <source>
        <dbReference type="EnsemblPlants" id="PAC:32980470.CDS.1"/>
    </source>
</evidence>
<dbReference type="EMBL" id="ABEU02000025">
    <property type="protein sequence ID" value="PNR27430.1"/>
    <property type="molecule type" value="Genomic_DNA"/>
</dbReference>
<gene>
    <name evidence="2" type="ORF">PHYPA_029582</name>
</gene>
<dbReference type="EnsemblPlants" id="Pp3c25_4764V3.1">
    <property type="protein sequence ID" value="PAC:32980470.CDS.1"/>
    <property type="gene ID" value="Pp3c25_4764"/>
</dbReference>
<dbReference type="AlphaFoldDB" id="A0A2K1IDT5"/>
<reference evidence="2 4" key="2">
    <citation type="journal article" date="2018" name="Plant J.">
        <title>The Physcomitrella patens chromosome-scale assembly reveals moss genome structure and evolution.</title>
        <authorList>
            <person name="Lang D."/>
            <person name="Ullrich K.K."/>
            <person name="Murat F."/>
            <person name="Fuchs J."/>
            <person name="Jenkins J."/>
            <person name="Haas F.B."/>
            <person name="Piednoel M."/>
            <person name="Gundlach H."/>
            <person name="Van Bel M."/>
            <person name="Meyberg R."/>
            <person name="Vives C."/>
            <person name="Morata J."/>
            <person name="Symeonidi A."/>
            <person name="Hiss M."/>
            <person name="Muchero W."/>
            <person name="Kamisugi Y."/>
            <person name="Saleh O."/>
            <person name="Blanc G."/>
            <person name="Decker E.L."/>
            <person name="van Gessel N."/>
            <person name="Grimwood J."/>
            <person name="Hayes R.D."/>
            <person name="Graham S.W."/>
            <person name="Gunter L.E."/>
            <person name="McDaniel S.F."/>
            <person name="Hoernstein S.N.W."/>
            <person name="Larsson A."/>
            <person name="Li F.W."/>
            <person name="Perroud P.F."/>
            <person name="Phillips J."/>
            <person name="Ranjan P."/>
            <person name="Rokshar D.S."/>
            <person name="Rothfels C.J."/>
            <person name="Schneider L."/>
            <person name="Shu S."/>
            <person name="Stevenson D.W."/>
            <person name="Thummler F."/>
            <person name="Tillich M."/>
            <person name="Villarreal Aguilar J.C."/>
            <person name="Widiez T."/>
            <person name="Wong G.K."/>
            <person name="Wymore A."/>
            <person name="Zhang Y."/>
            <person name="Zimmer A.D."/>
            <person name="Quatrano R.S."/>
            <person name="Mayer K.F.X."/>
            <person name="Goodstein D."/>
            <person name="Casacuberta J.M."/>
            <person name="Vandepoele K."/>
            <person name="Reski R."/>
            <person name="Cuming A.C."/>
            <person name="Tuskan G.A."/>
            <person name="Maumus F."/>
            <person name="Salse J."/>
            <person name="Schmutz J."/>
            <person name="Rensing S.A."/>
        </authorList>
    </citation>
    <scope>NUCLEOTIDE SEQUENCE [LARGE SCALE GENOMIC DNA]</scope>
    <source>
        <strain evidence="3 4">cv. Gransden 2004</strain>
    </source>
</reference>
<dbReference type="Gramene" id="Pp3c25_4764V3.1">
    <property type="protein sequence ID" value="PAC:32980470.CDS.1"/>
    <property type="gene ID" value="Pp3c25_4764"/>
</dbReference>
<organism evidence="2">
    <name type="scientific">Physcomitrium patens</name>
    <name type="common">Spreading-leaved earth moss</name>
    <name type="synonym">Physcomitrella patens</name>
    <dbReference type="NCBI Taxonomy" id="3218"/>
    <lineage>
        <taxon>Eukaryota</taxon>
        <taxon>Viridiplantae</taxon>
        <taxon>Streptophyta</taxon>
        <taxon>Embryophyta</taxon>
        <taxon>Bryophyta</taxon>
        <taxon>Bryophytina</taxon>
        <taxon>Bryopsida</taxon>
        <taxon>Funariidae</taxon>
        <taxon>Funariales</taxon>
        <taxon>Funariaceae</taxon>
        <taxon>Physcomitrium</taxon>
    </lineage>
</organism>
<proteinExistence type="predicted"/>
<feature type="compositionally biased region" description="Basic and acidic residues" evidence="1">
    <location>
        <begin position="13"/>
        <end position="23"/>
    </location>
</feature>
<evidence type="ECO:0000313" key="4">
    <source>
        <dbReference type="Proteomes" id="UP000006727"/>
    </source>
</evidence>
<feature type="compositionally biased region" description="Gly residues" evidence="1">
    <location>
        <begin position="1"/>
        <end position="12"/>
    </location>
</feature>
<keyword evidence="4" id="KW-1185">Reference proteome</keyword>
<accession>A0A2K1IDT5</accession>
<evidence type="ECO:0000256" key="1">
    <source>
        <dbReference type="SAM" id="MobiDB-lite"/>
    </source>
</evidence>
<name>A0A2K1IDT5_PHYPA</name>
<reference evidence="2 4" key="1">
    <citation type="journal article" date="2008" name="Science">
        <title>The Physcomitrella genome reveals evolutionary insights into the conquest of land by plants.</title>
        <authorList>
            <person name="Rensing S."/>
            <person name="Lang D."/>
            <person name="Zimmer A."/>
            <person name="Terry A."/>
            <person name="Salamov A."/>
            <person name="Shapiro H."/>
            <person name="Nishiyama T."/>
            <person name="Perroud P.-F."/>
            <person name="Lindquist E."/>
            <person name="Kamisugi Y."/>
            <person name="Tanahashi T."/>
            <person name="Sakakibara K."/>
            <person name="Fujita T."/>
            <person name="Oishi K."/>
            <person name="Shin-I T."/>
            <person name="Kuroki Y."/>
            <person name="Toyoda A."/>
            <person name="Suzuki Y."/>
            <person name="Hashimoto A."/>
            <person name="Yamaguchi K."/>
            <person name="Sugano A."/>
            <person name="Kohara Y."/>
            <person name="Fujiyama A."/>
            <person name="Anterola A."/>
            <person name="Aoki S."/>
            <person name="Ashton N."/>
            <person name="Barbazuk W.B."/>
            <person name="Barker E."/>
            <person name="Bennetzen J."/>
            <person name="Bezanilla M."/>
            <person name="Blankenship R."/>
            <person name="Cho S.H."/>
            <person name="Dutcher S."/>
            <person name="Estelle M."/>
            <person name="Fawcett J.A."/>
            <person name="Gundlach H."/>
            <person name="Hanada K."/>
            <person name="Heyl A."/>
            <person name="Hicks K.A."/>
            <person name="Hugh J."/>
            <person name="Lohr M."/>
            <person name="Mayer K."/>
            <person name="Melkozernov A."/>
            <person name="Murata T."/>
            <person name="Nelson D."/>
            <person name="Pils B."/>
            <person name="Prigge M."/>
            <person name="Reiss B."/>
            <person name="Renner T."/>
            <person name="Rombauts S."/>
            <person name="Rushton P."/>
            <person name="Sanderfoot A."/>
            <person name="Schween G."/>
            <person name="Shiu S.-H."/>
            <person name="Stueber K."/>
            <person name="Theodoulou F.L."/>
            <person name="Tu H."/>
            <person name="Van de Peer Y."/>
            <person name="Verrier P.J."/>
            <person name="Waters E."/>
            <person name="Wood A."/>
            <person name="Yang L."/>
            <person name="Cove D."/>
            <person name="Cuming A."/>
            <person name="Hasebe M."/>
            <person name="Lucas S."/>
            <person name="Mishler D.B."/>
            <person name="Reski R."/>
            <person name="Grigoriev I."/>
            <person name="Quatrano R.S."/>
            <person name="Boore J.L."/>
        </authorList>
    </citation>
    <scope>NUCLEOTIDE SEQUENCE [LARGE SCALE GENOMIC DNA]</scope>
    <source>
        <strain evidence="3 4">cv. Gransden 2004</strain>
    </source>
</reference>
<sequence>MVGRGRNGNRGGTGHEKPRRESPTVEEEALTTSSHSTYCCCAFFSGSPLLRRGWQEGNRNAVASPLPCIDCRRFVKATPGWTQLCQTICPRYVAWVSKLLGPLTMVTHHHSPRAHPPHFPMHRF</sequence>
<dbReference type="InParanoid" id="A0A2K1IDT5"/>
<evidence type="ECO:0000313" key="2">
    <source>
        <dbReference type="EMBL" id="PNR27430.1"/>
    </source>
</evidence>
<protein>
    <submittedName>
        <fullName evidence="2 3">Uncharacterized protein</fullName>
    </submittedName>
</protein>
<reference evidence="3" key="3">
    <citation type="submission" date="2020-12" db="UniProtKB">
        <authorList>
            <consortium name="EnsemblPlants"/>
        </authorList>
    </citation>
    <scope>IDENTIFICATION</scope>
</reference>